<evidence type="ECO:0000256" key="19">
    <source>
        <dbReference type="PIRSR" id="PIRSR006135-2"/>
    </source>
</evidence>
<dbReference type="Proteomes" id="UP000295418">
    <property type="component" value="Unassembled WGS sequence"/>
</dbReference>
<evidence type="ECO:0000256" key="3">
    <source>
        <dbReference type="ARBA" id="ARBA00001522"/>
    </source>
</evidence>
<dbReference type="EMBL" id="SKFG01000030">
    <property type="protein sequence ID" value="TCZ73770.1"/>
    <property type="molecule type" value="Genomic_DNA"/>
</dbReference>
<evidence type="ECO:0000256" key="12">
    <source>
        <dbReference type="ARBA" id="ARBA00022741"/>
    </source>
</evidence>
<dbReference type="PANTHER" id="PTHR34848:SF1">
    <property type="entry name" value="BIFUNCTIONAL ADENOSYLCOBALAMIN BIOSYNTHESIS PROTEIN COBU"/>
    <property type="match status" value="1"/>
</dbReference>
<evidence type="ECO:0000256" key="15">
    <source>
        <dbReference type="ARBA" id="ARBA00023134"/>
    </source>
</evidence>
<protein>
    <recommendedName>
        <fullName evidence="16">Adenosylcobinamide kinase</fullName>
        <ecNumber evidence="8">2.7.1.156</ecNumber>
        <ecNumber evidence="9">2.7.7.62</ecNumber>
    </recommendedName>
    <alternativeName>
        <fullName evidence="17">Adenosylcobinamide-phosphate guanylyltransferase</fullName>
    </alternativeName>
</protein>
<sequence length="208" mass="22674">MAILVTGGARSGKSSFAERLAAKRGTVGLYIATAQIYDEEMRERISLHQQQRSSGTFPWTTREEPYALAGLLRELGSGGEQGNRERSEAGKEAAGAERTVVLVDCLTLWLSNQLLRHEDQPEAEAAVTAMIADLVDAVASYPYPLILVTNEVGDGIVPVTKLGRQFRDLAGRLNQQLASICSQVFLVTAGIPIELRSLAYRLEESELL</sequence>
<comment type="caution">
    <text evidence="20">The sequence shown here is derived from an EMBL/GenBank/DDBJ whole genome shotgun (WGS) entry which is preliminary data.</text>
</comment>
<evidence type="ECO:0000256" key="14">
    <source>
        <dbReference type="ARBA" id="ARBA00022840"/>
    </source>
</evidence>
<comment type="catalytic activity">
    <reaction evidence="2">
        <text>adenosylcob(III)inamide phosphate + GTP + H(+) = adenosylcob(III)inamide-GDP + diphosphate</text>
        <dbReference type="Rhea" id="RHEA:22712"/>
        <dbReference type="ChEBI" id="CHEBI:15378"/>
        <dbReference type="ChEBI" id="CHEBI:33019"/>
        <dbReference type="ChEBI" id="CHEBI:37565"/>
        <dbReference type="ChEBI" id="CHEBI:58502"/>
        <dbReference type="ChEBI" id="CHEBI:60487"/>
        <dbReference type="EC" id="2.7.7.62"/>
    </reaction>
</comment>
<dbReference type="Gene3D" id="3.40.50.300">
    <property type="entry name" value="P-loop containing nucleotide triphosphate hydrolases"/>
    <property type="match status" value="1"/>
</dbReference>
<evidence type="ECO:0000256" key="18">
    <source>
        <dbReference type="PIRSR" id="PIRSR006135-1"/>
    </source>
</evidence>
<evidence type="ECO:0000256" key="7">
    <source>
        <dbReference type="ARBA" id="ARBA00007490"/>
    </source>
</evidence>
<dbReference type="PIRSF" id="PIRSF006135">
    <property type="entry name" value="CobU"/>
    <property type="match status" value="1"/>
</dbReference>
<reference evidence="20 21" key="1">
    <citation type="submission" date="2019-03" db="EMBL/GenBank/DDBJ databases">
        <authorList>
            <person name="Kim M.K.M."/>
        </authorList>
    </citation>
    <scope>NUCLEOTIDE SEQUENCE [LARGE SCALE GENOMIC DNA]</scope>
    <source>
        <strain evidence="20 21">18JY21-1</strain>
    </source>
</reference>
<dbReference type="OrthoDB" id="9799422at2"/>
<dbReference type="PANTHER" id="PTHR34848">
    <property type="match status" value="1"/>
</dbReference>
<dbReference type="GO" id="GO:0008820">
    <property type="term" value="F:cobinamide phosphate guanylyltransferase activity"/>
    <property type="evidence" value="ECO:0007669"/>
    <property type="project" value="UniProtKB-EC"/>
</dbReference>
<feature type="binding site" evidence="19">
    <location>
        <begin position="7"/>
        <end position="14"/>
    </location>
    <ligand>
        <name>GTP</name>
        <dbReference type="ChEBI" id="CHEBI:37565"/>
    </ligand>
</feature>
<organism evidence="20 21">
    <name type="scientific">Paenibacillus albiflavus</name>
    <dbReference type="NCBI Taxonomy" id="2545760"/>
    <lineage>
        <taxon>Bacteria</taxon>
        <taxon>Bacillati</taxon>
        <taxon>Bacillota</taxon>
        <taxon>Bacilli</taxon>
        <taxon>Bacillales</taxon>
        <taxon>Paenibacillaceae</taxon>
        <taxon>Paenibacillus</taxon>
    </lineage>
</organism>
<dbReference type="SUPFAM" id="SSF52540">
    <property type="entry name" value="P-loop containing nucleoside triphosphate hydrolases"/>
    <property type="match status" value="1"/>
</dbReference>
<proteinExistence type="inferred from homology"/>
<dbReference type="EC" id="2.7.7.62" evidence="9"/>
<evidence type="ECO:0000256" key="2">
    <source>
        <dbReference type="ARBA" id="ARBA00000711"/>
    </source>
</evidence>
<dbReference type="AlphaFoldDB" id="A0A4R4E4X2"/>
<evidence type="ECO:0000256" key="10">
    <source>
        <dbReference type="ARBA" id="ARBA00022573"/>
    </source>
</evidence>
<evidence type="ECO:0000256" key="1">
    <source>
        <dbReference type="ARBA" id="ARBA00000312"/>
    </source>
</evidence>
<evidence type="ECO:0000256" key="4">
    <source>
        <dbReference type="ARBA" id="ARBA00003889"/>
    </source>
</evidence>
<comment type="catalytic activity">
    <reaction evidence="1">
        <text>adenosylcob(III)inamide + ATP = adenosylcob(III)inamide phosphate + ADP + H(+)</text>
        <dbReference type="Rhea" id="RHEA:15769"/>
        <dbReference type="ChEBI" id="CHEBI:2480"/>
        <dbReference type="ChEBI" id="CHEBI:15378"/>
        <dbReference type="ChEBI" id="CHEBI:30616"/>
        <dbReference type="ChEBI" id="CHEBI:58502"/>
        <dbReference type="ChEBI" id="CHEBI:456216"/>
        <dbReference type="EC" id="2.7.1.156"/>
    </reaction>
</comment>
<keyword evidence="11 20" id="KW-0808">Transferase</keyword>
<evidence type="ECO:0000256" key="16">
    <source>
        <dbReference type="ARBA" id="ARBA00029570"/>
    </source>
</evidence>
<keyword evidence="14" id="KW-0067">ATP-binding</keyword>
<comment type="catalytic activity">
    <reaction evidence="3">
        <text>adenosylcob(III)inamide + GTP = adenosylcob(III)inamide phosphate + GDP + H(+)</text>
        <dbReference type="Rhea" id="RHEA:15765"/>
        <dbReference type="ChEBI" id="CHEBI:2480"/>
        <dbReference type="ChEBI" id="CHEBI:15378"/>
        <dbReference type="ChEBI" id="CHEBI:37565"/>
        <dbReference type="ChEBI" id="CHEBI:58189"/>
        <dbReference type="ChEBI" id="CHEBI:58502"/>
        <dbReference type="EC" id="2.7.1.156"/>
    </reaction>
</comment>
<dbReference type="EC" id="2.7.1.156" evidence="8"/>
<feature type="active site" description="GMP-histidine intermediate" evidence="18">
    <location>
        <position position="48"/>
    </location>
</feature>
<evidence type="ECO:0000256" key="6">
    <source>
        <dbReference type="ARBA" id="ARBA00005159"/>
    </source>
</evidence>
<keyword evidence="20" id="KW-0548">Nucleotidyltransferase</keyword>
<name>A0A4R4E4X2_9BACL</name>
<evidence type="ECO:0000256" key="9">
    <source>
        <dbReference type="ARBA" id="ARBA00012523"/>
    </source>
</evidence>
<evidence type="ECO:0000256" key="5">
    <source>
        <dbReference type="ARBA" id="ARBA00004692"/>
    </source>
</evidence>
<dbReference type="GO" id="GO:0009236">
    <property type="term" value="P:cobalamin biosynthetic process"/>
    <property type="evidence" value="ECO:0007669"/>
    <property type="project" value="UniProtKB-UniPathway"/>
</dbReference>
<evidence type="ECO:0000256" key="8">
    <source>
        <dbReference type="ARBA" id="ARBA00012016"/>
    </source>
</evidence>
<dbReference type="GO" id="GO:0043752">
    <property type="term" value="F:adenosylcobinamide kinase activity"/>
    <property type="evidence" value="ECO:0007669"/>
    <property type="project" value="UniProtKB-EC"/>
</dbReference>
<dbReference type="InterPro" id="IPR027417">
    <property type="entry name" value="P-loop_NTPase"/>
</dbReference>
<evidence type="ECO:0000256" key="17">
    <source>
        <dbReference type="ARBA" id="ARBA00030571"/>
    </source>
</evidence>
<feature type="binding site" evidence="19">
    <location>
        <begin position="32"/>
        <end position="34"/>
    </location>
    <ligand>
        <name>GTP</name>
        <dbReference type="ChEBI" id="CHEBI:37565"/>
    </ligand>
</feature>
<keyword evidence="12 19" id="KW-0547">Nucleotide-binding</keyword>
<dbReference type="CDD" id="cd00544">
    <property type="entry name" value="CobU"/>
    <property type="match status" value="1"/>
</dbReference>
<gene>
    <name evidence="20" type="ORF">E0485_20690</name>
</gene>
<feature type="binding site" evidence="19">
    <location>
        <position position="104"/>
    </location>
    <ligand>
        <name>GTP</name>
        <dbReference type="ChEBI" id="CHEBI:37565"/>
    </ligand>
</feature>
<keyword evidence="21" id="KW-1185">Reference proteome</keyword>
<keyword evidence="15 19" id="KW-0342">GTP-binding</keyword>
<evidence type="ECO:0000256" key="11">
    <source>
        <dbReference type="ARBA" id="ARBA00022679"/>
    </source>
</evidence>
<evidence type="ECO:0000313" key="21">
    <source>
        <dbReference type="Proteomes" id="UP000295418"/>
    </source>
</evidence>
<comment type="similarity">
    <text evidence="7">Belongs to the CobU/CobP family.</text>
</comment>
<dbReference type="UniPathway" id="UPA00148">
    <property type="reaction ID" value="UER00236"/>
</dbReference>
<accession>A0A4R4E4X2</accession>
<comment type="pathway">
    <text evidence="5">Cofactor biosynthesis; adenosylcobalamin biosynthesis; adenosylcobalamin from cob(II)yrinate a,c-diamide: step 6/7.</text>
</comment>
<comment type="function">
    <text evidence="4">Catalyzes ATP-dependent phosphorylation of adenosylcobinamide and addition of GMP to adenosylcobinamide phosphate.</text>
</comment>
<evidence type="ECO:0000256" key="13">
    <source>
        <dbReference type="ARBA" id="ARBA00022777"/>
    </source>
</evidence>
<comment type="pathway">
    <text evidence="6">Cofactor biosynthesis; adenosylcobalamin biosynthesis; adenosylcobalamin from cob(II)yrinate a,c-diamide: step 5/7.</text>
</comment>
<feature type="binding site" evidence="19">
    <location>
        <position position="63"/>
    </location>
    <ligand>
        <name>GTP</name>
        <dbReference type="ChEBI" id="CHEBI:37565"/>
    </ligand>
</feature>
<dbReference type="InterPro" id="IPR003203">
    <property type="entry name" value="CobU/CobP"/>
</dbReference>
<dbReference type="GO" id="GO:0005524">
    <property type="term" value="F:ATP binding"/>
    <property type="evidence" value="ECO:0007669"/>
    <property type="project" value="UniProtKB-KW"/>
</dbReference>
<evidence type="ECO:0000313" key="20">
    <source>
        <dbReference type="EMBL" id="TCZ73770.1"/>
    </source>
</evidence>
<keyword evidence="13 20" id="KW-0418">Kinase</keyword>
<keyword evidence="10" id="KW-0169">Cobalamin biosynthesis</keyword>
<dbReference type="GO" id="GO:0005525">
    <property type="term" value="F:GTP binding"/>
    <property type="evidence" value="ECO:0007669"/>
    <property type="project" value="UniProtKB-KW"/>
</dbReference>
<dbReference type="RefSeq" id="WP_132419972.1">
    <property type="nucleotide sequence ID" value="NZ_SKFG01000030.1"/>
</dbReference>
<dbReference type="Pfam" id="PF02283">
    <property type="entry name" value="CobU"/>
    <property type="match status" value="1"/>
</dbReference>